<dbReference type="EMBL" id="KI680135">
    <property type="protein sequence ID" value="ETL91221.1"/>
    <property type="molecule type" value="Genomic_DNA"/>
</dbReference>
<gene>
    <name evidence="1" type="ORF">L917_10210</name>
</gene>
<proteinExistence type="predicted"/>
<reference evidence="1" key="1">
    <citation type="submission" date="2013-11" db="EMBL/GenBank/DDBJ databases">
        <title>The Genome Sequence of Phytophthora parasitica CHvinca01.</title>
        <authorList>
            <consortium name="The Broad Institute Genomics Platform"/>
            <person name="Russ C."/>
            <person name="Tyler B."/>
            <person name="Panabieres F."/>
            <person name="Shan W."/>
            <person name="Tripathy S."/>
            <person name="Grunwald N."/>
            <person name="Machado M."/>
            <person name="Johnson C.S."/>
            <person name="Arredondo F."/>
            <person name="Hong C."/>
            <person name="Coffey M."/>
            <person name="Young S.K."/>
            <person name="Zeng Q."/>
            <person name="Gargeya S."/>
            <person name="Fitzgerald M."/>
            <person name="Abouelleil A."/>
            <person name="Alvarado L."/>
            <person name="Chapman S.B."/>
            <person name="Gainer-Dewar J."/>
            <person name="Goldberg J."/>
            <person name="Griggs A."/>
            <person name="Gujja S."/>
            <person name="Hansen M."/>
            <person name="Howarth C."/>
            <person name="Imamovic A."/>
            <person name="Ireland A."/>
            <person name="Larimer J."/>
            <person name="McCowan C."/>
            <person name="Murphy C."/>
            <person name="Pearson M."/>
            <person name="Poon T.W."/>
            <person name="Priest M."/>
            <person name="Roberts A."/>
            <person name="Saif S."/>
            <person name="Shea T."/>
            <person name="Sykes S."/>
            <person name="Wortman J."/>
            <person name="Nusbaum C."/>
            <person name="Birren B."/>
        </authorList>
    </citation>
    <scope>NUCLEOTIDE SEQUENCE [LARGE SCALE GENOMIC DNA]</scope>
    <source>
        <strain evidence="1">CHvinca01</strain>
    </source>
</reference>
<dbReference type="AlphaFoldDB" id="W2L1C6"/>
<protein>
    <submittedName>
        <fullName evidence="1">Uncharacterized protein</fullName>
    </submittedName>
</protein>
<sequence>MNFCGVVCRMNDDNNEVTTHKIKLVANTATEESRDEEDLKQEVKGHSGGMLYCYAGDPNKLVPFCMITQEWDGRAPDHSHNLKWGDSLRDLLEHTRKILDGRSYRQVRESVEKVVA</sequence>
<evidence type="ECO:0000313" key="1">
    <source>
        <dbReference type="EMBL" id="ETL91221.1"/>
    </source>
</evidence>
<accession>W2L1C6</accession>
<name>W2L1C6_PHYNI</name>
<dbReference type="OrthoDB" id="10628939at2759"/>
<organism evidence="1">
    <name type="scientific">Phytophthora nicotianae</name>
    <name type="common">Potato buckeye rot agent</name>
    <name type="synonym">Phytophthora parasitica</name>
    <dbReference type="NCBI Taxonomy" id="4792"/>
    <lineage>
        <taxon>Eukaryota</taxon>
        <taxon>Sar</taxon>
        <taxon>Stramenopiles</taxon>
        <taxon>Oomycota</taxon>
        <taxon>Peronosporomycetes</taxon>
        <taxon>Peronosporales</taxon>
        <taxon>Peronosporaceae</taxon>
        <taxon>Phytophthora</taxon>
    </lineage>
</organism>
<dbReference type="Proteomes" id="UP000054423">
    <property type="component" value="Unassembled WGS sequence"/>
</dbReference>